<dbReference type="GO" id="GO:0016787">
    <property type="term" value="F:hydrolase activity"/>
    <property type="evidence" value="ECO:0007669"/>
    <property type="project" value="UniProtKB-KW"/>
</dbReference>
<protein>
    <submittedName>
        <fullName evidence="1">Glycosyl hydrolase family 2, sugar binding domain protein</fullName>
    </submittedName>
</protein>
<dbReference type="BioCyc" id="LBOR1193007:G11KN-4725-MONOMER"/>
<gene>
    <name evidence="1" type="ORF">LEP1GSC123_4393</name>
</gene>
<evidence type="ECO:0000313" key="2">
    <source>
        <dbReference type="Proteomes" id="UP000011783"/>
    </source>
</evidence>
<sequence>MIRFSFFQRQILLFFGLFFVLNQCTLELERPQVSVVSGVIDLSSWNFEKYGPVALQGDWIFRWKEFVEDPEINPEKNRLMPVPKAWTRIQEPHGENYPGIGIATYFLKVILPKDLSSTNLAILAETSETAYEVWVDGVKIGAQGIPGKTLDTSTPEWNVKILPFQIQKRNFKFEFPFLIFITPEAD</sequence>
<dbReference type="EMBL" id="AKWO02000027">
    <property type="protein sequence ID" value="EMG01429.1"/>
    <property type="molecule type" value="Genomic_DNA"/>
</dbReference>
<dbReference type="Proteomes" id="UP000011783">
    <property type="component" value="Unassembled WGS sequence"/>
</dbReference>
<dbReference type="InterPro" id="IPR008979">
    <property type="entry name" value="Galactose-bd-like_sf"/>
</dbReference>
<dbReference type="AlphaFoldDB" id="M3H2V9"/>
<organism evidence="1 2">
    <name type="scientific">Leptospira borgpetersenii str. 200701203</name>
    <dbReference type="NCBI Taxonomy" id="1193007"/>
    <lineage>
        <taxon>Bacteria</taxon>
        <taxon>Pseudomonadati</taxon>
        <taxon>Spirochaetota</taxon>
        <taxon>Spirochaetia</taxon>
        <taxon>Leptospirales</taxon>
        <taxon>Leptospiraceae</taxon>
        <taxon>Leptospira</taxon>
    </lineage>
</organism>
<reference evidence="1 2" key="1">
    <citation type="submission" date="2013-01" db="EMBL/GenBank/DDBJ databases">
        <authorList>
            <person name="Harkins D.M."/>
            <person name="Durkin A.S."/>
            <person name="Brinkac L.M."/>
            <person name="Haft D.H."/>
            <person name="Selengut J.D."/>
            <person name="Sanka R."/>
            <person name="DePew J."/>
            <person name="Purushe J."/>
            <person name="Picardeau M."/>
            <person name="Werts C."/>
            <person name="Goarant C."/>
            <person name="Vinetz J.M."/>
            <person name="Sutton G.G."/>
            <person name="Nierman W.C."/>
            <person name="Fouts D.E."/>
        </authorList>
    </citation>
    <scope>NUCLEOTIDE SEQUENCE [LARGE SCALE GENOMIC DNA]</scope>
    <source>
        <strain evidence="1 2">200701203</strain>
    </source>
</reference>
<comment type="caution">
    <text evidence="1">The sequence shown here is derived from an EMBL/GenBank/DDBJ whole genome shotgun (WGS) entry which is preliminary data.</text>
</comment>
<dbReference type="Gene3D" id="2.60.120.260">
    <property type="entry name" value="Galactose-binding domain-like"/>
    <property type="match status" value="1"/>
</dbReference>
<evidence type="ECO:0000313" key="1">
    <source>
        <dbReference type="EMBL" id="EMG01429.1"/>
    </source>
</evidence>
<name>M3H2V9_LEPBO</name>
<dbReference type="SUPFAM" id="SSF49785">
    <property type="entry name" value="Galactose-binding domain-like"/>
    <property type="match status" value="1"/>
</dbReference>
<keyword evidence="1" id="KW-0378">Hydrolase</keyword>
<proteinExistence type="predicted"/>
<accession>M3H2V9</accession>